<reference evidence="9" key="3">
    <citation type="journal article" date="2017" name="Nature">
        <title>Genome sequence of the progenitor of the wheat D genome Aegilops tauschii.</title>
        <authorList>
            <person name="Luo M.C."/>
            <person name="Gu Y.Q."/>
            <person name="Puiu D."/>
            <person name="Wang H."/>
            <person name="Twardziok S.O."/>
            <person name="Deal K.R."/>
            <person name="Huo N."/>
            <person name="Zhu T."/>
            <person name="Wang L."/>
            <person name="Wang Y."/>
            <person name="McGuire P.E."/>
            <person name="Liu S."/>
            <person name="Long H."/>
            <person name="Ramasamy R.K."/>
            <person name="Rodriguez J.C."/>
            <person name="Van S.L."/>
            <person name="Yuan L."/>
            <person name="Wang Z."/>
            <person name="Xia Z."/>
            <person name="Xiao L."/>
            <person name="Anderson O.D."/>
            <person name="Ouyang S."/>
            <person name="Liang Y."/>
            <person name="Zimin A.V."/>
            <person name="Pertea G."/>
            <person name="Qi P."/>
            <person name="Bennetzen J.L."/>
            <person name="Dai X."/>
            <person name="Dawson M.W."/>
            <person name="Muller H.G."/>
            <person name="Kugler K."/>
            <person name="Rivarola-Duarte L."/>
            <person name="Spannagl M."/>
            <person name="Mayer K.F.X."/>
            <person name="Lu F.H."/>
            <person name="Bevan M.W."/>
            <person name="Leroy P."/>
            <person name="Li P."/>
            <person name="You F.M."/>
            <person name="Sun Q."/>
            <person name="Liu Z."/>
            <person name="Lyons E."/>
            <person name="Wicker T."/>
            <person name="Salzberg S.L."/>
            <person name="Devos K.M."/>
            <person name="Dvorak J."/>
        </authorList>
    </citation>
    <scope>NUCLEOTIDE SEQUENCE [LARGE SCALE GENOMIC DNA]</scope>
    <source>
        <strain evidence="9">cv. AL8/78</strain>
    </source>
</reference>
<proteinExistence type="predicted"/>
<dbReference type="PROSITE" id="PS51039">
    <property type="entry name" value="ZF_AN1"/>
    <property type="match status" value="1"/>
</dbReference>
<dbReference type="AlphaFoldDB" id="A0A453AUA8"/>
<dbReference type="InterPro" id="IPR050652">
    <property type="entry name" value="AN1_A20_ZnFinger"/>
</dbReference>
<dbReference type="Gene3D" id="4.10.1110.10">
    <property type="entry name" value="AN1-like Zinc finger"/>
    <property type="match status" value="1"/>
</dbReference>
<reference evidence="10" key="2">
    <citation type="journal article" date="2017" name="Nat. Plants">
        <title>The Aegilops tauschii genome reveals multiple impacts of transposons.</title>
        <authorList>
            <person name="Zhao G."/>
            <person name="Zou C."/>
            <person name="Li K."/>
            <person name="Wang K."/>
            <person name="Li T."/>
            <person name="Gao L."/>
            <person name="Zhang X."/>
            <person name="Wang H."/>
            <person name="Yang Z."/>
            <person name="Liu X."/>
            <person name="Jiang W."/>
            <person name="Mao L."/>
            <person name="Kong X."/>
            <person name="Jiao Y."/>
            <person name="Jia J."/>
        </authorList>
    </citation>
    <scope>NUCLEOTIDE SEQUENCE [LARGE SCALE GENOMIC DNA]</scope>
    <source>
        <strain evidence="10">cv. AL8/78</strain>
    </source>
</reference>
<dbReference type="Pfam" id="PF01428">
    <property type="entry name" value="zf-AN1"/>
    <property type="match status" value="1"/>
</dbReference>
<dbReference type="STRING" id="200361.A0A453AUA8"/>
<dbReference type="GO" id="GO:0008270">
    <property type="term" value="F:zinc ion binding"/>
    <property type="evidence" value="ECO:0007669"/>
    <property type="project" value="UniProtKB-KW"/>
</dbReference>
<evidence type="ECO:0000313" key="9">
    <source>
        <dbReference type="EnsemblPlants" id="AET2Gv20261700.1"/>
    </source>
</evidence>
<dbReference type="Pfam" id="PF01754">
    <property type="entry name" value="zf-A20"/>
    <property type="match status" value="1"/>
</dbReference>
<dbReference type="InterPro" id="IPR000058">
    <property type="entry name" value="Znf_AN1"/>
</dbReference>
<accession>A0A453AUA8</accession>
<evidence type="ECO:0000256" key="1">
    <source>
        <dbReference type="ARBA" id="ARBA00003732"/>
    </source>
</evidence>
<evidence type="ECO:0000256" key="3">
    <source>
        <dbReference type="ARBA" id="ARBA00022771"/>
    </source>
</evidence>
<keyword evidence="2" id="KW-0479">Metal-binding</keyword>
<dbReference type="InterPro" id="IPR035896">
    <property type="entry name" value="AN1-like_Znf"/>
</dbReference>
<dbReference type="Proteomes" id="UP000015105">
    <property type="component" value="Chromosome 2D"/>
</dbReference>
<feature type="domain" description="A20-type" evidence="7">
    <location>
        <begin position="49"/>
        <end position="83"/>
    </location>
</feature>
<reference evidence="9" key="5">
    <citation type="journal article" date="2021" name="G3 (Bethesda)">
        <title>Aegilops tauschii genome assembly Aet v5.0 features greater sequence contiguity and improved annotation.</title>
        <authorList>
            <person name="Wang L."/>
            <person name="Zhu T."/>
            <person name="Rodriguez J.C."/>
            <person name="Deal K.R."/>
            <person name="Dubcovsky J."/>
            <person name="McGuire P.E."/>
            <person name="Lux T."/>
            <person name="Spannagl M."/>
            <person name="Mayer K.F.X."/>
            <person name="Baldrich P."/>
            <person name="Meyers B.C."/>
            <person name="Huo N."/>
            <person name="Gu Y.Q."/>
            <person name="Zhou H."/>
            <person name="Devos K.M."/>
            <person name="Bennetzen J.L."/>
            <person name="Unver T."/>
            <person name="Budak H."/>
            <person name="Gulick P.J."/>
            <person name="Galiba G."/>
            <person name="Kalapos B."/>
            <person name="Nelson D.R."/>
            <person name="Li P."/>
            <person name="You F.M."/>
            <person name="Luo M.C."/>
            <person name="Dvorak J."/>
        </authorList>
    </citation>
    <scope>NUCLEOTIDE SEQUENCE [LARGE SCALE GENOMIC DNA]</scope>
    <source>
        <strain evidence="9">cv. AL8/78</strain>
    </source>
</reference>
<feature type="domain" description="AN1-type" evidence="8">
    <location>
        <begin position="125"/>
        <end position="171"/>
    </location>
</feature>
<organism evidence="9 10">
    <name type="scientific">Aegilops tauschii subsp. strangulata</name>
    <name type="common">Goatgrass</name>
    <dbReference type="NCBI Taxonomy" id="200361"/>
    <lineage>
        <taxon>Eukaryota</taxon>
        <taxon>Viridiplantae</taxon>
        <taxon>Streptophyta</taxon>
        <taxon>Embryophyta</taxon>
        <taxon>Tracheophyta</taxon>
        <taxon>Spermatophyta</taxon>
        <taxon>Magnoliopsida</taxon>
        <taxon>Liliopsida</taxon>
        <taxon>Poales</taxon>
        <taxon>Poaceae</taxon>
        <taxon>BOP clade</taxon>
        <taxon>Pooideae</taxon>
        <taxon>Triticodae</taxon>
        <taxon>Triticeae</taxon>
        <taxon>Triticinae</taxon>
        <taxon>Aegilops</taxon>
    </lineage>
</organism>
<dbReference type="FunFam" id="4.10.1110.10:FF:000001">
    <property type="entry name" value="Zinc finger AN1-type containing 6"/>
    <property type="match status" value="1"/>
</dbReference>
<dbReference type="PROSITE" id="PS51036">
    <property type="entry name" value="ZF_A20"/>
    <property type="match status" value="1"/>
</dbReference>
<keyword evidence="4" id="KW-0862">Zinc</keyword>
<dbReference type="SUPFAM" id="SSF57716">
    <property type="entry name" value="Glucocorticoid receptor-like (DNA-binding domain)"/>
    <property type="match status" value="1"/>
</dbReference>
<dbReference type="SMART" id="SM00259">
    <property type="entry name" value="ZnF_A20"/>
    <property type="match status" value="1"/>
</dbReference>
<evidence type="ECO:0000256" key="6">
    <source>
        <dbReference type="PROSITE-ProRule" id="PRU00449"/>
    </source>
</evidence>
<dbReference type="PANTHER" id="PTHR10634:SF105">
    <property type="entry name" value="AN1-TYPE DOMAIN-CONTAINING PROTEIN"/>
    <property type="match status" value="1"/>
</dbReference>
<evidence type="ECO:0000256" key="5">
    <source>
        <dbReference type="ARBA" id="ARBA00023016"/>
    </source>
</evidence>
<protein>
    <recommendedName>
        <fullName evidence="11">AN1-type domain-containing protein</fullName>
    </recommendedName>
</protein>
<dbReference type="PANTHER" id="PTHR10634">
    <property type="entry name" value="AN1-TYPE ZINC FINGER PROTEIN"/>
    <property type="match status" value="1"/>
</dbReference>
<comment type="function">
    <text evidence="1">May be involved in environmental stress response.</text>
</comment>
<evidence type="ECO:0000256" key="4">
    <source>
        <dbReference type="ARBA" id="ARBA00022833"/>
    </source>
</evidence>
<dbReference type="GO" id="GO:0003677">
    <property type="term" value="F:DNA binding"/>
    <property type="evidence" value="ECO:0007669"/>
    <property type="project" value="InterPro"/>
</dbReference>
<reference evidence="10" key="1">
    <citation type="journal article" date="2014" name="Science">
        <title>Ancient hybridizations among the ancestral genomes of bread wheat.</title>
        <authorList>
            <consortium name="International Wheat Genome Sequencing Consortium,"/>
            <person name="Marcussen T."/>
            <person name="Sandve S.R."/>
            <person name="Heier L."/>
            <person name="Spannagl M."/>
            <person name="Pfeifer M."/>
            <person name="Jakobsen K.S."/>
            <person name="Wulff B.B."/>
            <person name="Steuernagel B."/>
            <person name="Mayer K.F."/>
            <person name="Olsen O.A."/>
        </authorList>
    </citation>
    <scope>NUCLEOTIDE SEQUENCE [LARGE SCALE GENOMIC DNA]</scope>
    <source>
        <strain evidence="10">cv. AL8/78</strain>
    </source>
</reference>
<dbReference type="SUPFAM" id="SSF118310">
    <property type="entry name" value="AN1-like Zinc finger"/>
    <property type="match status" value="1"/>
</dbReference>
<evidence type="ECO:0000259" key="8">
    <source>
        <dbReference type="PROSITE" id="PS51039"/>
    </source>
</evidence>
<keyword evidence="10" id="KW-1185">Reference proteome</keyword>
<keyword evidence="3 6" id="KW-0863">Zinc-finger</keyword>
<dbReference type="Gene3D" id="1.20.5.4770">
    <property type="match status" value="1"/>
</dbReference>
<dbReference type="SMART" id="SM00154">
    <property type="entry name" value="ZnF_AN1"/>
    <property type="match status" value="1"/>
</dbReference>
<evidence type="ECO:0000256" key="2">
    <source>
        <dbReference type="ARBA" id="ARBA00022723"/>
    </source>
</evidence>
<evidence type="ECO:0000313" key="10">
    <source>
        <dbReference type="Proteomes" id="UP000015105"/>
    </source>
</evidence>
<name>A0A453AUA8_AEGTS</name>
<dbReference type="Gramene" id="AET2Gv20261700.1">
    <property type="protein sequence ID" value="AET2Gv20261700.1"/>
    <property type="gene ID" value="AET2Gv20261700"/>
</dbReference>
<dbReference type="EnsemblPlants" id="AET2Gv20261700.1">
    <property type="protein sequence ID" value="AET2Gv20261700.1"/>
    <property type="gene ID" value="AET2Gv20261700"/>
</dbReference>
<evidence type="ECO:0008006" key="11">
    <source>
        <dbReference type="Google" id="ProtNLM"/>
    </source>
</evidence>
<sequence length="191" mass="20379">HDGYQPTPDSRTPVIRERETIDSRLVCFRSDQRQYMAHGQESSTEAAAGGGAPLCANGCGFYGSEATKGMCSKCYRDHLKSTDVAAPVVEGKINADDLVLAFKTSVSLQDSAAAITAEAGPAAKKAAPTRCMACNKKVGLLGFACRCGGTFCSLHRYVDGHACGFDYKKVGREQIAQQNPLVAPSKFHNKI</sequence>
<dbReference type="InterPro" id="IPR002653">
    <property type="entry name" value="Znf_A20"/>
</dbReference>
<keyword evidence="5" id="KW-0346">Stress response</keyword>
<reference evidence="9" key="4">
    <citation type="submission" date="2019-03" db="UniProtKB">
        <authorList>
            <consortium name="EnsemblPlants"/>
        </authorList>
    </citation>
    <scope>IDENTIFICATION</scope>
</reference>
<evidence type="ECO:0000259" key="7">
    <source>
        <dbReference type="PROSITE" id="PS51036"/>
    </source>
</evidence>